<evidence type="ECO:0000313" key="6">
    <source>
        <dbReference type="Proteomes" id="UP000789739"/>
    </source>
</evidence>
<gene>
    <name evidence="5" type="ORF">PBRASI_LOCUS3744</name>
</gene>
<evidence type="ECO:0000259" key="4">
    <source>
        <dbReference type="Pfam" id="PF09118"/>
    </source>
</evidence>
<protein>
    <submittedName>
        <fullName evidence="5">10956_t:CDS:1</fullName>
    </submittedName>
</protein>
<feature type="domain" description="Glyoxal oxidase N-terminal" evidence="3">
    <location>
        <begin position="63"/>
        <end position="422"/>
    </location>
</feature>
<feature type="chain" id="PRO_5040268482" evidence="2">
    <location>
        <begin position="23"/>
        <end position="584"/>
    </location>
</feature>
<dbReference type="Pfam" id="PF09118">
    <property type="entry name" value="GO-like_E_set"/>
    <property type="match status" value="1"/>
</dbReference>
<keyword evidence="6" id="KW-1185">Reference proteome</keyword>
<dbReference type="InterPro" id="IPR011043">
    <property type="entry name" value="Gal_Oxase/kelch_b-propeller"/>
</dbReference>
<feature type="domain" description="Galactose oxidase-like Early set" evidence="4">
    <location>
        <begin position="428"/>
        <end position="506"/>
    </location>
</feature>
<keyword evidence="1 2" id="KW-0732">Signal</keyword>
<dbReference type="PANTHER" id="PTHR32208">
    <property type="entry name" value="SECRETED PROTEIN-RELATED"/>
    <property type="match status" value="1"/>
</dbReference>
<dbReference type="OrthoDB" id="2019572at2759"/>
<evidence type="ECO:0000313" key="5">
    <source>
        <dbReference type="EMBL" id="CAG8523374.1"/>
    </source>
</evidence>
<dbReference type="Gene3D" id="2.60.40.10">
    <property type="entry name" value="Immunoglobulins"/>
    <property type="match status" value="1"/>
</dbReference>
<feature type="signal peptide" evidence="2">
    <location>
        <begin position="1"/>
        <end position="22"/>
    </location>
</feature>
<evidence type="ECO:0000256" key="1">
    <source>
        <dbReference type="ARBA" id="ARBA00022729"/>
    </source>
</evidence>
<dbReference type="Proteomes" id="UP000789739">
    <property type="component" value="Unassembled WGS sequence"/>
</dbReference>
<dbReference type="PROSITE" id="PS51257">
    <property type="entry name" value="PROKAR_LIPOPROTEIN"/>
    <property type="match status" value="1"/>
</dbReference>
<dbReference type="SUPFAM" id="SSF81296">
    <property type="entry name" value="E set domains"/>
    <property type="match status" value="1"/>
</dbReference>
<dbReference type="PANTHER" id="PTHR32208:SF21">
    <property type="entry name" value="LOW QUALITY PROTEIN: ALDEHYDE OXIDASE GLOX-LIKE"/>
    <property type="match status" value="1"/>
</dbReference>
<evidence type="ECO:0000259" key="3">
    <source>
        <dbReference type="Pfam" id="PF07250"/>
    </source>
</evidence>
<sequence>MGRKLLSWFIFASVFTVACVNAQWTVDGLTGVTAMHAMMLTPTTIIIIDKSETNPDAKLPDGSLTWAAEYNLATHKFRPLKLSTNTFCSAGAFFGNGTFLSTGGGEPNPANNAGDGYRGIRYFQPCQDGTCEIIEVPNLLSSNRWYNAMLTMPTGDILNFGGSVQSTGANSANKNNPTFEIHSPTGNNKASNVQFLVDTLPYNLFPFIHVIPDGIWQGYYIVFANKASVIYDITNNVPIKALPEAPGGIRSYPCTGAATLLPLDYQNNYNPEFLVCGGQSMFNQFTNPAEDSCVRMDLGSADPKWEADNFGGIPRVMPDVVHLADGHVLFLNGASLGQAGYNTGKLLADNPAFTPLLYDMYQPLGQRWTKLTPATIPRMYHSVASLITDGTVWVAGSNPNPNFKTGGLYPTEYRAEIFTPPYISANTRPQITSFKGQTTLNTSPIKVTYGEAVPIIYTLTGTPGTITATIVHPGFRTHSQAMSMRLVHLQITDIASSGQDTYTAKTLNANGQPSEYAFQVEIAAIFKQLLSKAYPTLMYHVLPEAKEYDEDGFRRKRLDVLVRDSGLSAYGYELLVEGEQRCFQ</sequence>
<evidence type="ECO:0000256" key="2">
    <source>
        <dbReference type="SAM" id="SignalP"/>
    </source>
</evidence>
<name>A0A9N9AB67_9GLOM</name>
<organism evidence="5 6">
    <name type="scientific">Paraglomus brasilianum</name>
    <dbReference type="NCBI Taxonomy" id="144538"/>
    <lineage>
        <taxon>Eukaryota</taxon>
        <taxon>Fungi</taxon>
        <taxon>Fungi incertae sedis</taxon>
        <taxon>Mucoromycota</taxon>
        <taxon>Glomeromycotina</taxon>
        <taxon>Glomeromycetes</taxon>
        <taxon>Paraglomerales</taxon>
        <taxon>Paraglomeraceae</taxon>
        <taxon>Paraglomus</taxon>
    </lineage>
</organism>
<accession>A0A9N9AB67</accession>
<comment type="caution">
    <text evidence="5">The sequence shown here is derived from an EMBL/GenBank/DDBJ whole genome shotgun (WGS) entry which is preliminary data.</text>
</comment>
<dbReference type="Pfam" id="PF07250">
    <property type="entry name" value="Glyoxal_oxid_N"/>
    <property type="match status" value="1"/>
</dbReference>
<reference evidence="5" key="1">
    <citation type="submission" date="2021-06" db="EMBL/GenBank/DDBJ databases">
        <authorList>
            <person name="Kallberg Y."/>
            <person name="Tangrot J."/>
            <person name="Rosling A."/>
        </authorList>
    </citation>
    <scope>NUCLEOTIDE SEQUENCE</scope>
    <source>
        <strain evidence="5">BR232B</strain>
    </source>
</reference>
<proteinExistence type="predicted"/>
<dbReference type="EMBL" id="CAJVPI010000350">
    <property type="protein sequence ID" value="CAG8523374.1"/>
    <property type="molecule type" value="Genomic_DNA"/>
</dbReference>
<dbReference type="InterPro" id="IPR014756">
    <property type="entry name" value="Ig_E-set"/>
</dbReference>
<dbReference type="SUPFAM" id="SSF50965">
    <property type="entry name" value="Galactose oxidase, central domain"/>
    <property type="match status" value="1"/>
</dbReference>
<dbReference type="InterPro" id="IPR037293">
    <property type="entry name" value="Gal_Oxidase_central_sf"/>
</dbReference>
<dbReference type="InterPro" id="IPR015202">
    <property type="entry name" value="GO-like_E_set"/>
</dbReference>
<dbReference type="InterPro" id="IPR013783">
    <property type="entry name" value="Ig-like_fold"/>
</dbReference>
<dbReference type="AlphaFoldDB" id="A0A9N9AB67"/>
<dbReference type="Gene3D" id="2.130.10.80">
    <property type="entry name" value="Galactose oxidase/kelch, beta-propeller"/>
    <property type="match status" value="1"/>
</dbReference>
<dbReference type="InterPro" id="IPR009880">
    <property type="entry name" value="Glyoxal_oxidase_N"/>
</dbReference>